<organism evidence="1 2">
    <name type="scientific">Volvox africanus</name>
    <dbReference type="NCBI Taxonomy" id="51714"/>
    <lineage>
        <taxon>Eukaryota</taxon>
        <taxon>Viridiplantae</taxon>
        <taxon>Chlorophyta</taxon>
        <taxon>core chlorophytes</taxon>
        <taxon>Chlorophyceae</taxon>
        <taxon>CS clade</taxon>
        <taxon>Chlamydomonadales</taxon>
        <taxon>Volvocaceae</taxon>
        <taxon>Volvox</taxon>
    </lineage>
</organism>
<evidence type="ECO:0000313" key="1">
    <source>
        <dbReference type="EMBL" id="GIL59634.1"/>
    </source>
</evidence>
<protein>
    <submittedName>
        <fullName evidence="1">Uncharacterized protein</fullName>
    </submittedName>
</protein>
<gene>
    <name evidence="1" type="ORF">Vafri_14369</name>
</gene>
<name>A0A8J4BEU2_9CHLO</name>
<keyword evidence="2" id="KW-1185">Reference proteome</keyword>
<dbReference type="EMBL" id="BNCO01000035">
    <property type="protein sequence ID" value="GIL59634.1"/>
    <property type="molecule type" value="Genomic_DNA"/>
</dbReference>
<dbReference type="Proteomes" id="UP000747399">
    <property type="component" value="Unassembled WGS sequence"/>
</dbReference>
<accession>A0A8J4BEU2</accession>
<comment type="caution">
    <text evidence="1">The sequence shown here is derived from an EMBL/GenBank/DDBJ whole genome shotgun (WGS) entry which is preliminary data.</text>
</comment>
<feature type="non-terminal residue" evidence="1">
    <location>
        <position position="110"/>
    </location>
</feature>
<sequence>PLAQLLVFWNGNQVDIVLSAQRLDQLLVIGLVAVLSQDAQLSLTLLNGPASLVQATAQAVVRQGLLQNHLHSGVDVHGLAGGGGLLHNHGRSLSVRHFGPRLLSLPSLLS</sequence>
<proteinExistence type="predicted"/>
<evidence type="ECO:0000313" key="2">
    <source>
        <dbReference type="Proteomes" id="UP000747399"/>
    </source>
</evidence>
<reference evidence="1" key="1">
    <citation type="journal article" date="2021" name="Proc. Natl. Acad. Sci. U.S.A.">
        <title>Three genomes in the algal genus Volvox reveal the fate of a haploid sex-determining region after a transition to homothallism.</title>
        <authorList>
            <person name="Yamamoto K."/>
            <person name="Hamaji T."/>
            <person name="Kawai-Toyooka H."/>
            <person name="Matsuzaki R."/>
            <person name="Takahashi F."/>
            <person name="Nishimura Y."/>
            <person name="Kawachi M."/>
            <person name="Noguchi H."/>
            <person name="Minakuchi Y."/>
            <person name="Umen J.G."/>
            <person name="Toyoda A."/>
            <person name="Nozaki H."/>
        </authorList>
    </citation>
    <scope>NUCLEOTIDE SEQUENCE</scope>
    <source>
        <strain evidence="1">NIES-3780</strain>
    </source>
</reference>
<dbReference type="AlphaFoldDB" id="A0A8J4BEU2"/>